<keyword evidence="4 8" id="KW-0378">Hydrolase</keyword>
<evidence type="ECO:0000256" key="6">
    <source>
        <dbReference type="ARBA" id="ARBA00023125"/>
    </source>
</evidence>
<evidence type="ECO:0000256" key="7">
    <source>
        <dbReference type="ARBA" id="ARBA00023239"/>
    </source>
</evidence>
<reference evidence="9 10" key="1">
    <citation type="journal article" date="2023" name="Antonie Van Leeuwenhoek">
        <title>Mesoterricola silvestris gen. nov., sp. nov., Mesoterricola sediminis sp. nov., Geothrix oryzae sp. nov., Geothrix edaphica sp. nov., Geothrix rubra sp. nov., and Geothrix limicola sp. nov., six novel members of Acidobacteriota isolated from soils.</title>
        <authorList>
            <person name="Itoh H."/>
            <person name="Sugisawa Y."/>
            <person name="Mise K."/>
            <person name="Xu Z."/>
            <person name="Kuniyasu M."/>
            <person name="Ushijima N."/>
            <person name="Kawano K."/>
            <person name="Kobayashi E."/>
            <person name="Shiratori Y."/>
            <person name="Masuda Y."/>
            <person name="Senoo K."/>
        </authorList>
    </citation>
    <scope>NUCLEOTIDE SEQUENCE [LARGE SCALE GENOMIC DNA]</scope>
    <source>
        <strain evidence="9 10">Red803</strain>
    </source>
</reference>
<dbReference type="Gene3D" id="3.90.1680.10">
    <property type="entry name" value="SOS response associated peptidase-like"/>
    <property type="match status" value="1"/>
</dbReference>
<comment type="caution">
    <text evidence="9">The sequence shown here is derived from an EMBL/GenBank/DDBJ whole genome shotgun (WGS) entry which is preliminary data.</text>
</comment>
<dbReference type="PANTHER" id="PTHR13604">
    <property type="entry name" value="DC12-RELATED"/>
    <property type="match status" value="1"/>
</dbReference>
<name>A0ABQ5Q3N7_9BACT</name>
<comment type="similarity">
    <text evidence="1 8">Belongs to the SOS response-associated peptidase family.</text>
</comment>
<protein>
    <recommendedName>
        <fullName evidence="8">Abasic site processing protein</fullName>
        <ecNumber evidence="8">3.4.-.-</ecNumber>
    </recommendedName>
</protein>
<evidence type="ECO:0000256" key="2">
    <source>
        <dbReference type="ARBA" id="ARBA00022670"/>
    </source>
</evidence>
<dbReference type="InterPro" id="IPR003738">
    <property type="entry name" value="SRAP"/>
</dbReference>
<keyword evidence="7" id="KW-0456">Lyase</keyword>
<dbReference type="Proteomes" id="UP001165089">
    <property type="component" value="Unassembled WGS sequence"/>
</dbReference>
<dbReference type="InterPro" id="IPR036590">
    <property type="entry name" value="SRAP-like"/>
</dbReference>
<dbReference type="EC" id="3.4.-.-" evidence="8"/>
<evidence type="ECO:0000256" key="5">
    <source>
        <dbReference type="ARBA" id="ARBA00023124"/>
    </source>
</evidence>
<keyword evidence="5" id="KW-0190">Covalent protein-DNA linkage</keyword>
<dbReference type="PANTHER" id="PTHR13604:SF0">
    <property type="entry name" value="ABASIC SITE PROCESSING PROTEIN HMCES"/>
    <property type="match status" value="1"/>
</dbReference>
<evidence type="ECO:0000256" key="4">
    <source>
        <dbReference type="ARBA" id="ARBA00022801"/>
    </source>
</evidence>
<organism evidence="9 10">
    <name type="scientific">Geothrix rubra</name>
    <dbReference type="NCBI Taxonomy" id="2927977"/>
    <lineage>
        <taxon>Bacteria</taxon>
        <taxon>Pseudomonadati</taxon>
        <taxon>Acidobacteriota</taxon>
        <taxon>Holophagae</taxon>
        <taxon>Holophagales</taxon>
        <taxon>Holophagaceae</taxon>
        <taxon>Geothrix</taxon>
    </lineage>
</organism>
<accession>A0ABQ5Q3N7</accession>
<keyword evidence="3" id="KW-0227">DNA damage</keyword>
<evidence type="ECO:0000313" key="10">
    <source>
        <dbReference type="Proteomes" id="UP001165089"/>
    </source>
</evidence>
<dbReference type="RefSeq" id="WP_285722690.1">
    <property type="nucleotide sequence ID" value="NZ_BSDD01000001.1"/>
</dbReference>
<evidence type="ECO:0000256" key="3">
    <source>
        <dbReference type="ARBA" id="ARBA00022763"/>
    </source>
</evidence>
<evidence type="ECO:0000256" key="8">
    <source>
        <dbReference type="RuleBase" id="RU364100"/>
    </source>
</evidence>
<dbReference type="SUPFAM" id="SSF143081">
    <property type="entry name" value="BB1717-like"/>
    <property type="match status" value="1"/>
</dbReference>
<dbReference type="EMBL" id="BSDD01000001">
    <property type="protein sequence ID" value="GLH68984.1"/>
    <property type="molecule type" value="Genomic_DNA"/>
</dbReference>
<evidence type="ECO:0000313" key="9">
    <source>
        <dbReference type="EMBL" id="GLH68984.1"/>
    </source>
</evidence>
<keyword evidence="10" id="KW-1185">Reference proteome</keyword>
<keyword evidence="6" id="KW-0238">DNA-binding</keyword>
<gene>
    <name evidence="9" type="ORF">GETHPA_05170</name>
</gene>
<dbReference type="Pfam" id="PF02586">
    <property type="entry name" value="SRAP"/>
    <property type="match status" value="1"/>
</dbReference>
<keyword evidence="2 8" id="KW-0645">Protease</keyword>
<proteinExistence type="inferred from homology"/>
<evidence type="ECO:0000256" key="1">
    <source>
        <dbReference type="ARBA" id="ARBA00008136"/>
    </source>
</evidence>
<sequence>MCGRYTFEFTARSLAAAFGMVPPGFAIRSGYNIAPGQYIVIVRPERDQRVADVAFWGLIPGWVKDPNAFSKPINARAETLEEKPTFRGAFKRKRCLVPASGFYEWKAEGKAKQPFYIHPAEPGAPFAFAGLMEDWHGPNGEVMVSACIITTEPNGLMAGIHHRMPVILPREAWPLWLDSAAQTRELAPLLVPYPAERMAAHPVSLAVGDVRNDGPELILPDRT</sequence>